<organism evidence="1 2">
    <name type="scientific">Persea americana</name>
    <name type="common">Avocado</name>
    <dbReference type="NCBI Taxonomy" id="3435"/>
    <lineage>
        <taxon>Eukaryota</taxon>
        <taxon>Viridiplantae</taxon>
        <taxon>Streptophyta</taxon>
        <taxon>Embryophyta</taxon>
        <taxon>Tracheophyta</taxon>
        <taxon>Spermatophyta</taxon>
        <taxon>Magnoliopsida</taxon>
        <taxon>Magnoliidae</taxon>
        <taxon>Laurales</taxon>
        <taxon>Lauraceae</taxon>
        <taxon>Persea</taxon>
    </lineage>
</organism>
<keyword evidence="2" id="KW-1185">Reference proteome</keyword>
<sequence length="236" mass="26347">MHMSPASKRQNSILAISLRRNQIQCSKPPYPSSLWRQTAVPMQYPVANHSTCIQRDRPPQVKSGDAEEALSSDGMILDEQTLERDLKTAIEEENYARAAKLRDYLRVLHEDSKASILAANARFYNAFRNGDLAAMHTIWANGENIFCVHPGAGGISGHDLVMGSWELVCGAEHEFPLLIDLKNVEVHVRGDVGYVTCMEVVKTKGSSWGKQVATNVFERINGQWLLCIHHASHIDL</sequence>
<evidence type="ECO:0000313" key="2">
    <source>
        <dbReference type="Proteomes" id="UP001234297"/>
    </source>
</evidence>
<reference evidence="1 2" key="1">
    <citation type="journal article" date="2022" name="Hortic Res">
        <title>A haplotype resolved chromosomal level avocado genome allows analysis of novel avocado genes.</title>
        <authorList>
            <person name="Nath O."/>
            <person name="Fletcher S.J."/>
            <person name="Hayward A."/>
            <person name="Shaw L.M."/>
            <person name="Masouleh A.K."/>
            <person name="Furtado A."/>
            <person name="Henry R.J."/>
            <person name="Mitter N."/>
        </authorList>
    </citation>
    <scope>NUCLEOTIDE SEQUENCE [LARGE SCALE GENOMIC DNA]</scope>
    <source>
        <strain evidence="2">cv. Hass</strain>
    </source>
</reference>
<dbReference type="Proteomes" id="UP001234297">
    <property type="component" value="Chromosome 8"/>
</dbReference>
<proteinExistence type="predicted"/>
<gene>
    <name evidence="1" type="ORF">MRB53_026652</name>
</gene>
<accession>A0ACC2LIS3</accession>
<dbReference type="EMBL" id="CM056816">
    <property type="protein sequence ID" value="KAJ8633316.1"/>
    <property type="molecule type" value="Genomic_DNA"/>
</dbReference>
<protein>
    <submittedName>
        <fullName evidence="1">Uncharacterized protein</fullName>
    </submittedName>
</protein>
<evidence type="ECO:0000313" key="1">
    <source>
        <dbReference type="EMBL" id="KAJ8633316.1"/>
    </source>
</evidence>
<name>A0ACC2LIS3_PERAE</name>
<comment type="caution">
    <text evidence="1">The sequence shown here is derived from an EMBL/GenBank/DDBJ whole genome shotgun (WGS) entry which is preliminary data.</text>
</comment>